<keyword evidence="1" id="KW-0812">Transmembrane</keyword>
<organism evidence="2 3">
    <name type="scientific">Citrobacter bitternis</name>
    <dbReference type="NCBI Taxonomy" id="1585982"/>
    <lineage>
        <taxon>Bacteria</taxon>
        <taxon>Pseudomonadati</taxon>
        <taxon>Pseudomonadota</taxon>
        <taxon>Gammaproteobacteria</taxon>
        <taxon>Enterobacterales</taxon>
        <taxon>Enterobacteriaceae</taxon>
        <taxon>Citrobacter</taxon>
    </lineage>
</organism>
<comment type="caution">
    <text evidence="2">The sequence shown here is derived from an EMBL/GenBank/DDBJ whole genome shotgun (WGS) entry which is preliminary data.</text>
</comment>
<keyword evidence="1" id="KW-0472">Membrane</keyword>
<protein>
    <submittedName>
        <fullName evidence="2">Uncharacterized protein</fullName>
    </submittedName>
</protein>
<accession>A0ABW1Q339</accession>
<reference evidence="3" key="1">
    <citation type="journal article" date="2019" name="Int. J. Syst. Evol. Microbiol.">
        <title>The Global Catalogue of Microorganisms (GCM) 10K type strain sequencing project: providing services to taxonomists for standard genome sequencing and annotation.</title>
        <authorList>
            <consortium name="The Broad Institute Genomics Platform"/>
            <consortium name="The Broad Institute Genome Sequencing Center for Infectious Disease"/>
            <person name="Wu L."/>
            <person name="Ma J."/>
        </authorList>
    </citation>
    <scope>NUCLEOTIDE SEQUENCE [LARGE SCALE GENOMIC DNA]</scope>
    <source>
        <strain evidence="3">JCM30009</strain>
    </source>
</reference>
<dbReference type="RefSeq" id="WP_378109133.1">
    <property type="nucleotide sequence ID" value="NZ_JBHSRG010000010.1"/>
</dbReference>
<gene>
    <name evidence="2" type="ORF">ACFPZP_16255</name>
</gene>
<dbReference type="Proteomes" id="UP001596169">
    <property type="component" value="Unassembled WGS sequence"/>
</dbReference>
<dbReference type="EMBL" id="JBHSRG010000010">
    <property type="protein sequence ID" value="MFC6122607.1"/>
    <property type="molecule type" value="Genomic_DNA"/>
</dbReference>
<keyword evidence="3" id="KW-1185">Reference proteome</keyword>
<name>A0ABW1Q339_9ENTR</name>
<evidence type="ECO:0000313" key="3">
    <source>
        <dbReference type="Proteomes" id="UP001596169"/>
    </source>
</evidence>
<evidence type="ECO:0000256" key="1">
    <source>
        <dbReference type="SAM" id="Phobius"/>
    </source>
</evidence>
<feature type="transmembrane region" description="Helical" evidence="1">
    <location>
        <begin position="6"/>
        <end position="26"/>
    </location>
</feature>
<proteinExistence type="predicted"/>
<feature type="transmembrane region" description="Helical" evidence="1">
    <location>
        <begin position="38"/>
        <end position="56"/>
    </location>
</feature>
<keyword evidence="1" id="KW-1133">Transmembrane helix</keyword>
<sequence length="61" mass="6736">MKDLAVITFCVVAGFYAYVAAMSFVLWQNAFRVLGHGFIARMAIFLVVISMVIYFIPGGKA</sequence>
<evidence type="ECO:0000313" key="2">
    <source>
        <dbReference type="EMBL" id="MFC6122607.1"/>
    </source>
</evidence>